<dbReference type="RefSeq" id="WP_248942971.1">
    <property type="nucleotide sequence ID" value="NZ_JAKIKS010000171.1"/>
</dbReference>
<protein>
    <submittedName>
        <fullName evidence="2">AIPR family protein</fullName>
    </submittedName>
</protein>
<accession>A0ABT0LJ93</accession>
<evidence type="ECO:0000259" key="1">
    <source>
        <dbReference type="Pfam" id="PF10592"/>
    </source>
</evidence>
<dbReference type="InterPro" id="IPR018891">
    <property type="entry name" value="AIPR_C"/>
</dbReference>
<evidence type="ECO:0000313" key="3">
    <source>
        <dbReference type="Proteomes" id="UP001203423"/>
    </source>
</evidence>
<proteinExistence type="predicted"/>
<sequence>MLYFIDQESKTTYIIQSKFRTNENNFEGKPIDINELANMDIDRVLEGELCDDNDNSYNGKIKQLIREIGKVSDIGKYKEKVIILANSQNCNQRAFKKLCNGFSPIVYDFDKVYKRLVFPVINGTYYNSSELAISLNLMNKSSSGAKISYEVKTEFDSCNITVVFVPTIEIGIILSKYKNSILKFNPRCYLELNVNKVNAEILNTIKSKKTNEFALFNNGITMLSDSTSFNERIGQKDKAQICISNPQIINGGQTAHTLSKIYQEILDGNEDDNIFHEKEVLLKIITFNDEGNLSENKKLKLIEDISKATNQQSEVDEADRRSNDEIQLLLQKNIFDDYGLYYERKKGEFSDGLHSKYIARKQLIQRERLIRLAVALSQDPVNARRSGSKVLFAESSFKKYINSNTDHHALIYATKLHDHLETLEKKISKPDDKYNVVEFGQAFRYGKYSVVSVVCNNSMKTKNITECIKISNQMLIKQ</sequence>
<dbReference type="EMBL" id="JAKIKS010000171">
    <property type="protein sequence ID" value="MCL1127530.1"/>
    <property type="molecule type" value="Genomic_DNA"/>
</dbReference>
<reference evidence="2 3" key="1">
    <citation type="submission" date="2022-01" db="EMBL/GenBank/DDBJ databases">
        <title>Whole genome-based taxonomy of the Shewanellaceae.</title>
        <authorList>
            <person name="Martin-Rodriguez A.J."/>
        </authorList>
    </citation>
    <scope>NUCLEOTIDE SEQUENCE [LARGE SCALE GENOMIC DNA]</scope>
    <source>
        <strain evidence="2 3">DSM 17177</strain>
    </source>
</reference>
<dbReference type="Proteomes" id="UP001203423">
    <property type="component" value="Unassembled WGS sequence"/>
</dbReference>
<dbReference type="Pfam" id="PF10592">
    <property type="entry name" value="AIPR"/>
    <property type="match status" value="1"/>
</dbReference>
<feature type="domain" description="Abortive phage infection protein C-terminal" evidence="1">
    <location>
        <begin position="184"/>
        <end position="454"/>
    </location>
</feature>
<name>A0ABT0LJ93_9GAMM</name>
<gene>
    <name evidence="2" type="ORF">L2764_24415</name>
</gene>
<keyword evidence="3" id="KW-1185">Reference proteome</keyword>
<evidence type="ECO:0000313" key="2">
    <source>
        <dbReference type="EMBL" id="MCL1127530.1"/>
    </source>
</evidence>
<comment type="caution">
    <text evidence="2">The sequence shown here is derived from an EMBL/GenBank/DDBJ whole genome shotgun (WGS) entry which is preliminary data.</text>
</comment>
<organism evidence="2 3">
    <name type="scientific">Shewanella surugensis</name>
    <dbReference type="NCBI Taxonomy" id="212020"/>
    <lineage>
        <taxon>Bacteria</taxon>
        <taxon>Pseudomonadati</taxon>
        <taxon>Pseudomonadota</taxon>
        <taxon>Gammaproteobacteria</taxon>
        <taxon>Alteromonadales</taxon>
        <taxon>Shewanellaceae</taxon>
        <taxon>Shewanella</taxon>
    </lineage>
</organism>